<dbReference type="Pfam" id="PF04464">
    <property type="entry name" value="Glyphos_transf"/>
    <property type="match status" value="1"/>
</dbReference>
<dbReference type="InterPro" id="IPR051612">
    <property type="entry name" value="Teichoic_Acid_Biosynth"/>
</dbReference>
<dbReference type="PANTHER" id="PTHR37316:SF3">
    <property type="entry name" value="TEICHOIC ACID GLYCEROL-PHOSPHATE TRANSFERASE"/>
    <property type="match status" value="1"/>
</dbReference>
<dbReference type="EMBL" id="JACCCO010000002">
    <property type="protein sequence ID" value="NYF42595.1"/>
    <property type="molecule type" value="Genomic_DNA"/>
</dbReference>
<comment type="caution">
    <text evidence="7">The sequence shown here is derived from an EMBL/GenBank/DDBJ whole genome shotgun (WGS) entry which is preliminary data.</text>
</comment>
<dbReference type="SUPFAM" id="SSF53756">
    <property type="entry name" value="UDP-Glycosyltransferase/glycogen phosphorylase"/>
    <property type="match status" value="1"/>
</dbReference>
<dbReference type="AlphaFoldDB" id="A0A852V914"/>
<evidence type="ECO:0000256" key="5">
    <source>
        <dbReference type="ARBA" id="ARBA00022944"/>
    </source>
</evidence>
<evidence type="ECO:0000256" key="6">
    <source>
        <dbReference type="ARBA" id="ARBA00023136"/>
    </source>
</evidence>
<keyword evidence="3" id="KW-1003">Cell membrane</keyword>
<evidence type="ECO:0000256" key="3">
    <source>
        <dbReference type="ARBA" id="ARBA00022475"/>
    </source>
</evidence>
<gene>
    <name evidence="7" type="ORF">HDA43_004796</name>
</gene>
<organism evidence="7 8">
    <name type="scientific">Streptosporangium sandarakinum</name>
    <dbReference type="NCBI Taxonomy" id="1260955"/>
    <lineage>
        <taxon>Bacteria</taxon>
        <taxon>Bacillati</taxon>
        <taxon>Actinomycetota</taxon>
        <taxon>Actinomycetes</taxon>
        <taxon>Streptosporangiales</taxon>
        <taxon>Streptosporangiaceae</taxon>
        <taxon>Streptosporangium</taxon>
    </lineage>
</organism>
<dbReference type="InterPro" id="IPR007554">
    <property type="entry name" value="Glycerophosphate_synth"/>
</dbReference>
<reference evidence="7 8" key="1">
    <citation type="submission" date="2020-07" db="EMBL/GenBank/DDBJ databases">
        <title>Sequencing the genomes of 1000 actinobacteria strains.</title>
        <authorList>
            <person name="Klenk H.-P."/>
        </authorList>
    </citation>
    <scope>NUCLEOTIDE SEQUENCE [LARGE SCALE GENOMIC DNA]</scope>
    <source>
        <strain evidence="7 8">DSM 45763</strain>
    </source>
</reference>
<sequence>MATGVTPVRAGGDSVADRLKVVQDLCDRGEPLESMMAAVLAEGLTPAQRRRFDAEVLAGPLGTRLDLAVKRGTARRREFVTLVKPYLAGVDAKVKRDLPVARRIAFHLVDTREADDLVEGDALQKIVTAAAEPSRRVRRKMRWYADLPFQDELPESMFRLRAADLVPITRIEDISWSDGRLRITGHAYLAGLSVRGPRLNRATVVLRGPRWLPPVRLRTRRVLDPSATHGAAEAGCNYDWSGFVAELRPWSLRWRTGARAVLRGGRRLLRRRSAVRDTTTWRAEIVIWSRGARAVGLLRGPSTGRTERPAGLDIGHRRWIRPVWTSDRALQIALQPTRAELTGVTLDGDRLELRVFLPGKQHARGNARLDGHRIAADFTPVEGGTDVVVPLAVPSLLQERDGGRLWVEPKGEPAAPVMLGGAAESRSVIGEREITVLGDRRDRVSVSAQRVRPVISEAAWAADGTLTLAGSYPAAPGEVELSLKHRTGLIHTVPLERDGERFTARFAPAAMPRFAGTVPLASGTWSMAVRDPGGKIVPVRVDHALLDSLDEETKVRDGREYRLVSTRFDVPVLTVAEHVPDDEKGAGGLYALQRTFYPAQRAMETTDATVYVSYDGRQYEGNVRAVYEERVRRGDDREHIWVVKDGAFVPPGSAELGFGPDIRPTVVRSGSREHYAALARSRYIVANGFLPPWFRAREDQTVVQTWHGSPLKRLGNDLPHMSRDPKPPAWHRQAAEVRGWDLLVSQSPWATPILRKAFGYRGEVLESGYPRNDVLSSPDRDEIAARVRRELGVAEGSTVVLYAPTFRDYDRRNASVKLNLAEARRVLGAGHTFLVRGHPMQAAPNVPRDLALDVTTYPEVTDLLLIADVLITDYSAIMFDFAATGRPMLFFTYDAQRYSAKRGLYLDLAAEVPGPMLTTAAEVIEALRTIDEVAAAHADRYERFRRTYAPRDDGKATGRLVDHVFGGS</sequence>
<proteinExistence type="inferred from homology"/>
<evidence type="ECO:0000256" key="4">
    <source>
        <dbReference type="ARBA" id="ARBA00022679"/>
    </source>
</evidence>
<comment type="similarity">
    <text evidence="2">Belongs to the CDP-glycerol glycerophosphotransferase family.</text>
</comment>
<dbReference type="EC" id="2.7.8.12" evidence="7"/>
<keyword evidence="5" id="KW-0777">Teichoic acid biosynthesis</keyword>
<dbReference type="PANTHER" id="PTHR37316">
    <property type="entry name" value="TEICHOIC ACID GLYCEROL-PHOSPHATE PRIMASE"/>
    <property type="match status" value="1"/>
</dbReference>
<accession>A0A852V914</accession>
<evidence type="ECO:0000313" key="8">
    <source>
        <dbReference type="Proteomes" id="UP000576393"/>
    </source>
</evidence>
<dbReference type="RefSeq" id="WP_246424496.1">
    <property type="nucleotide sequence ID" value="NZ_JACCCO010000002.1"/>
</dbReference>
<name>A0A852V914_9ACTN</name>
<keyword evidence="6" id="KW-0472">Membrane</keyword>
<dbReference type="GO" id="GO:0019350">
    <property type="term" value="P:teichoic acid biosynthetic process"/>
    <property type="evidence" value="ECO:0007669"/>
    <property type="project" value="UniProtKB-KW"/>
</dbReference>
<dbReference type="GO" id="GO:0047355">
    <property type="term" value="F:CDP-glycerol glycerophosphotransferase activity"/>
    <property type="evidence" value="ECO:0007669"/>
    <property type="project" value="UniProtKB-EC"/>
</dbReference>
<keyword evidence="4 7" id="KW-0808">Transferase</keyword>
<evidence type="ECO:0000313" key="7">
    <source>
        <dbReference type="EMBL" id="NYF42595.1"/>
    </source>
</evidence>
<keyword evidence="8" id="KW-1185">Reference proteome</keyword>
<comment type="subcellular location">
    <subcellularLocation>
        <location evidence="1">Cell membrane</location>
        <topology evidence="1">Peripheral membrane protein</topology>
    </subcellularLocation>
</comment>
<dbReference type="Proteomes" id="UP000576393">
    <property type="component" value="Unassembled WGS sequence"/>
</dbReference>
<evidence type="ECO:0000256" key="1">
    <source>
        <dbReference type="ARBA" id="ARBA00004202"/>
    </source>
</evidence>
<dbReference type="InterPro" id="IPR043149">
    <property type="entry name" value="TagF_N"/>
</dbReference>
<dbReference type="InterPro" id="IPR043148">
    <property type="entry name" value="TagF_C"/>
</dbReference>
<protein>
    <submittedName>
        <fullName evidence="7">CDP-glycerol glycerophosphotransferase</fullName>
        <ecNumber evidence="7">2.7.8.12</ecNumber>
    </submittedName>
</protein>
<dbReference type="Gene3D" id="3.40.50.12580">
    <property type="match status" value="1"/>
</dbReference>
<dbReference type="GO" id="GO:0005886">
    <property type="term" value="C:plasma membrane"/>
    <property type="evidence" value="ECO:0007669"/>
    <property type="project" value="UniProtKB-SubCell"/>
</dbReference>
<evidence type="ECO:0000256" key="2">
    <source>
        <dbReference type="ARBA" id="ARBA00010488"/>
    </source>
</evidence>
<dbReference type="Gene3D" id="3.40.50.11820">
    <property type="match status" value="1"/>
</dbReference>